<dbReference type="AlphaFoldDB" id="A0A4Z0AAK1"/>
<evidence type="ECO:0000313" key="4">
    <source>
        <dbReference type="Proteomes" id="UP000298061"/>
    </source>
</evidence>
<name>A0A4Z0AAK1_9AGAM</name>
<feature type="transmembrane region" description="Helical" evidence="2">
    <location>
        <begin position="165"/>
        <end position="189"/>
    </location>
</feature>
<feature type="transmembrane region" description="Helical" evidence="2">
    <location>
        <begin position="42"/>
        <end position="64"/>
    </location>
</feature>
<feature type="region of interest" description="Disordered" evidence="1">
    <location>
        <begin position="329"/>
        <end position="357"/>
    </location>
</feature>
<keyword evidence="2" id="KW-0812">Transmembrane</keyword>
<dbReference type="OrthoDB" id="2744793at2759"/>
<dbReference type="Proteomes" id="UP000298061">
    <property type="component" value="Unassembled WGS sequence"/>
</dbReference>
<feature type="transmembrane region" description="Helical" evidence="2">
    <location>
        <begin position="6"/>
        <end position="30"/>
    </location>
</feature>
<keyword evidence="2" id="KW-1133">Transmembrane helix</keyword>
<accession>A0A4Z0AAK1</accession>
<gene>
    <name evidence="3" type="ORF">EWM64_g652</name>
</gene>
<proteinExistence type="predicted"/>
<organism evidence="3 4">
    <name type="scientific">Hericium alpestre</name>
    <dbReference type="NCBI Taxonomy" id="135208"/>
    <lineage>
        <taxon>Eukaryota</taxon>
        <taxon>Fungi</taxon>
        <taxon>Dikarya</taxon>
        <taxon>Basidiomycota</taxon>
        <taxon>Agaricomycotina</taxon>
        <taxon>Agaricomycetes</taxon>
        <taxon>Russulales</taxon>
        <taxon>Hericiaceae</taxon>
        <taxon>Hericium</taxon>
    </lineage>
</organism>
<sequence length="357" mass="38810">MPTLPQIFFADLVCEAVVYGIYMILFFAAMNLMIRSKRKRTWINFALMTLLIIMFGSSTAYFGLSIASIAEPFLHPAAAEERQFFLGLNSSISIVQLVLEGLNCVLGDSIVIWRAWVISNRKWWVLAIPACLLSGSGFCAFALAYEASLFSSESTGTTTGGFAKFSYAFGALTVTTNAFVTAVIAYHTWSAAASLKRHHRFIKNVLGIYTNPYRKLLVLLIESGALYCATWVSTFSCLPGIVSGTHPLTEANQLTLIVLLATQSPGIYILNDVTAQLTGIYPTLIIVLVCLELTHPSTGKSSSQLRSSQLPTHTSHSLQFRPQPSMTAGTVELELQATSDSTKSSGCLESEGLESEG</sequence>
<comment type="caution">
    <text evidence="3">The sequence shown here is derived from an EMBL/GenBank/DDBJ whole genome shotgun (WGS) entry which is preliminary data.</text>
</comment>
<keyword evidence="2" id="KW-0472">Membrane</keyword>
<dbReference type="STRING" id="135208.A0A4Z0AAK1"/>
<reference evidence="3 4" key="1">
    <citation type="submission" date="2019-02" db="EMBL/GenBank/DDBJ databases">
        <title>Genome sequencing of the rare red list fungi Hericium alpestre (H. flagellum).</title>
        <authorList>
            <person name="Buettner E."/>
            <person name="Kellner H."/>
        </authorList>
    </citation>
    <scope>NUCLEOTIDE SEQUENCE [LARGE SCALE GENOMIC DNA]</scope>
    <source>
        <strain evidence="3 4">DSM 108284</strain>
    </source>
</reference>
<dbReference type="EMBL" id="SFCI01000034">
    <property type="protein sequence ID" value="TFY83367.1"/>
    <property type="molecule type" value="Genomic_DNA"/>
</dbReference>
<keyword evidence="4" id="KW-1185">Reference proteome</keyword>
<protein>
    <submittedName>
        <fullName evidence="3">Uncharacterized protein</fullName>
    </submittedName>
</protein>
<feature type="transmembrane region" description="Helical" evidence="2">
    <location>
        <begin position="123"/>
        <end position="145"/>
    </location>
</feature>
<evidence type="ECO:0000256" key="2">
    <source>
        <dbReference type="SAM" id="Phobius"/>
    </source>
</evidence>
<evidence type="ECO:0000313" key="3">
    <source>
        <dbReference type="EMBL" id="TFY83367.1"/>
    </source>
</evidence>
<evidence type="ECO:0000256" key="1">
    <source>
        <dbReference type="SAM" id="MobiDB-lite"/>
    </source>
</evidence>